<dbReference type="Proteomes" id="UP000217895">
    <property type="component" value="Chromosome"/>
</dbReference>
<evidence type="ECO:0000313" key="2">
    <source>
        <dbReference type="Proteomes" id="UP000217895"/>
    </source>
</evidence>
<dbReference type="AlphaFoldDB" id="A0A1Z4JNX3"/>
<dbReference type="EMBL" id="AP018203">
    <property type="protein sequence ID" value="BAY58465.1"/>
    <property type="molecule type" value="Genomic_DNA"/>
</dbReference>
<gene>
    <name evidence="1" type="ORF">NIES2135_53380</name>
</gene>
<keyword evidence="2" id="KW-1185">Reference proteome</keyword>
<proteinExistence type="predicted"/>
<protein>
    <submittedName>
        <fullName evidence="1">Uncharacterized protein</fullName>
    </submittedName>
</protein>
<sequence>MKTIIEASEALTYAPALSLYGAALESAIVSTQFLIESVLGANRPLSPTKFTETLNLSGDGRAYLANLPILPIAEETPIRVKIRGGTLPSYSLDAPVAGWVDLDPEQAEIDSKTGELQILGYGLLQPSLYSAAPAGIYSSSPRRTRPTQRPQTPAIQIDYWAGFDFTSEEAEVIRIKQMFGQVLILTQTDAGNGVKRRKVDGEYEVEYQNPVLLLNLENQRTTGSIQLDNLLTFFHQYRPRSYAA</sequence>
<name>A0A1Z4JNX3_LEPBY</name>
<accession>A0A1Z4JNX3</accession>
<evidence type="ECO:0000313" key="1">
    <source>
        <dbReference type="EMBL" id="BAY58465.1"/>
    </source>
</evidence>
<organism evidence="1 2">
    <name type="scientific">Leptolyngbya boryana NIES-2135</name>
    <dbReference type="NCBI Taxonomy" id="1973484"/>
    <lineage>
        <taxon>Bacteria</taxon>
        <taxon>Bacillati</taxon>
        <taxon>Cyanobacteriota</taxon>
        <taxon>Cyanophyceae</taxon>
        <taxon>Leptolyngbyales</taxon>
        <taxon>Leptolyngbyaceae</taxon>
        <taxon>Leptolyngbya group</taxon>
        <taxon>Leptolyngbya</taxon>
    </lineage>
</organism>
<reference evidence="1 2" key="1">
    <citation type="submission" date="2017-06" db="EMBL/GenBank/DDBJ databases">
        <title>Genome sequencing of cyanobaciteial culture collection at National Institute for Environmental Studies (NIES).</title>
        <authorList>
            <person name="Hirose Y."/>
            <person name="Shimura Y."/>
            <person name="Fujisawa T."/>
            <person name="Nakamura Y."/>
            <person name="Kawachi M."/>
        </authorList>
    </citation>
    <scope>NUCLEOTIDE SEQUENCE [LARGE SCALE GENOMIC DNA]</scope>
    <source>
        <strain evidence="1 2">NIES-2135</strain>
    </source>
</reference>